<feature type="compositionally biased region" description="Polar residues" evidence="1">
    <location>
        <begin position="1"/>
        <end position="20"/>
    </location>
</feature>
<proteinExistence type="predicted"/>
<accession>A0A183E200</accession>
<keyword evidence="2" id="KW-0472">Membrane</keyword>
<gene>
    <name evidence="3" type="ORF">GPUH_LOCUS14991</name>
</gene>
<keyword evidence="4" id="KW-1185">Reference proteome</keyword>
<protein>
    <submittedName>
        <fullName evidence="5">DDE_Tnp_1_7 domain-containing protein</fullName>
    </submittedName>
</protein>
<sequence>MNCASTATSSDHPATENGPTTADDHQQTTGGGDSQDNPQATDGEFRAMNGDLQATNGDLQAANDDDPKADDDDDDDDDDAASTDSDPLAFLNEPLPRTGSDSSWAREGRRLVTESFLRDEQESWESVGRNADDFALLSHAERNEGEIDGAKWVTPTQRPMISYLDEEVRRNILTPPFATLVSVNDRNLITLTKEVNSWKNQFAEALGRNQLLTFKIKNLSRENARLQGDLLRLQSHFENTILQQQKAFRKTENEMRTQIICQEQDLKAKEFRERLKNAVAVAGRNSQAGILRIVQSEDSPLLRLKKVQIPGNRYRRTPKRQNRSKVADDASAAAGDQENLEEQASNRDGKGDPATSPQEYYIQTSEDNPYDASCHLPDNQLFKLCKQREKLVTIGFWNLAPNMFEERDKTNIQCLCKHFVTTEPWYVYLVLMLFVALMAHAKIILVNPFMCTFVSLYVYLFE</sequence>
<keyword evidence="2" id="KW-1133">Transmembrane helix</keyword>
<dbReference type="AlphaFoldDB" id="A0A183E200"/>
<evidence type="ECO:0000256" key="2">
    <source>
        <dbReference type="SAM" id="Phobius"/>
    </source>
</evidence>
<feature type="region of interest" description="Disordered" evidence="1">
    <location>
        <begin position="1"/>
        <end position="106"/>
    </location>
</feature>
<feature type="compositionally biased region" description="Basic residues" evidence="1">
    <location>
        <begin position="313"/>
        <end position="323"/>
    </location>
</feature>
<reference evidence="3 4" key="2">
    <citation type="submission" date="2018-11" db="EMBL/GenBank/DDBJ databases">
        <authorList>
            <consortium name="Pathogen Informatics"/>
        </authorList>
    </citation>
    <scope>NUCLEOTIDE SEQUENCE [LARGE SCALE GENOMIC DNA]</scope>
</reference>
<reference evidence="5" key="1">
    <citation type="submission" date="2016-06" db="UniProtKB">
        <authorList>
            <consortium name="WormBaseParasite"/>
        </authorList>
    </citation>
    <scope>IDENTIFICATION</scope>
</reference>
<keyword evidence="2" id="KW-0812">Transmembrane</keyword>
<organism evidence="5">
    <name type="scientific">Gongylonema pulchrum</name>
    <dbReference type="NCBI Taxonomy" id="637853"/>
    <lineage>
        <taxon>Eukaryota</taxon>
        <taxon>Metazoa</taxon>
        <taxon>Ecdysozoa</taxon>
        <taxon>Nematoda</taxon>
        <taxon>Chromadorea</taxon>
        <taxon>Rhabditida</taxon>
        <taxon>Spirurina</taxon>
        <taxon>Spiruromorpha</taxon>
        <taxon>Spiruroidea</taxon>
        <taxon>Gongylonematidae</taxon>
        <taxon>Gongylonema</taxon>
    </lineage>
</organism>
<evidence type="ECO:0000313" key="3">
    <source>
        <dbReference type="EMBL" id="VDN25155.1"/>
    </source>
</evidence>
<feature type="transmembrane region" description="Helical" evidence="2">
    <location>
        <begin position="425"/>
        <end position="458"/>
    </location>
</feature>
<name>A0A183E200_9BILA</name>
<evidence type="ECO:0000313" key="5">
    <source>
        <dbReference type="WBParaSite" id="GPUH_0001501101-mRNA-1"/>
    </source>
</evidence>
<feature type="compositionally biased region" description="Acidic residues" evidence="1">
    <location>
        <begin position="63"/>
        <end position="81"/>
    </location>
</feature>
<dbReference type="WBParaSite" id="GPUH_0001501101-mRNA-1">
    <property type="protein sequence ID" value="GPUH_0001501101-mRNA-1"/>
    <property type="gene ID" value="GPUH_0001501101"/>
</dbReference>
<dbReference type="OrthoDB" id="5799947at2759"/>
<evidence type="ECO:0000313" key="4">
    <source>
        <dbReference type="Proteomes" id="UP000271098"/>
    </source>
</evidence>
<feature type="region of interest" description="Disordered" evidence="1">
    <location>
        <begin position="309"/>
        <end position="358"/>
    </location>
</feature>
<dbReference type="Proteomes" id="UP000271098">
    <property type="component" value="Unassembled WGS sequence"/>
</dbReference>
<dbReference type="EMBL" id="UYRT01081894">
    <property type="protein sequence ID" value="VDN25155.1"/>
    <property type="molecule type" value="Genomic_DNA"/>
</dbReference>
<evidence type="ECO:0000256" key="1">
    <source>
        <dbReference type="SAM" id="MobiDB-lite"/>
    </source>
</evidence>